<dbReference type="Proteomes" id="UP000834106">
    <property type="component" value="Chromosome 20"/>
</dbReference>
<dbReference type="SUPFAM" id="SSF90123">
    <property type="entry name" value="ABC transporter transmembrane region"/>
    <property type="match status" value="1"/>
</dbReference>
<dbReference type="GO" id="GO:0140359">
    <property type="term" value="F:ABC-type transporter activity"/>
    <property type="evidence" value="ECO:0007669"/>
    <property type="project" value="InterPro"/>
</dbReference>
<organism evidence="7 8">
    <name type="scientific">Fraxinus pennsylvanica</name>
    <dbReference type="NCBI Taxonomy" id="56036"/>
    <lineage>
        <taxon>Eukaryota</taxon>
        <taxon>Viridiplantae</taxon>
        <taxon>Streptophyta</taxon>
        <taxon>Embryophyta</taxon>
        <taxon>Tracheophyta</taxon>
        <taxon>Spermatophyta</taxon>
        <taxon>Magnoliopsida</taxon>
        <taxon>eudicotyledons</taxon>
        <taxon>Gunneridae</taxon>
        <taxon>Pentapetalae</taxon>
        <taxon>asterids</taxon>
        <taxon>lamiids</taxon>
        <taxon>Lamiales</taxon>
        <taxon>Oleaceae</taxon>
        <taxon>Oleeae</taxon>
        <taxon>Fraxinus</taxon>
    </lineage>
</organism>
<dbReference type="InterPro" id="IPR011527">
    <property type="entry name" value="ABC1_TM_dom"/>
</dbReference>
<dbReference type="InterPro" id="IPR027417">
    <property type="entry name" value="P-loop_NTPase"/>
</dbReference>
<dbReference type="EMBL" id="OU503055">
    <property type="protein sequence ID" value="CAI9783800.1"/>
    <property type="molecule type" value="Genomic_DNA"/>
</dbReference>
<evidence type="ECO:0000313" key="7">
    <source>
        <dbReference type="EMBL" id="CAI9783800.1"/>
    </source>
</evidence>
<dbReference type="AlphaFoldDB" id="A0AAD2A921"/>
<dbReference type="InterPro" id="IPR039421">
    <property type="entry name" value="Type_1_exporter"/>
</dbReference>
<dbReference type="InterPro" id="IPR036640">
    <property type="entry name" value="ABC1_TM_sf"/>
</dbReference>
<dbReference type="Pfam" id="PF00005">
    <property type="entry name" value="ABC_tran"/>
    <property type="match status" value="1"/>
</dbReference>
<reference evidence="7" key="1">
    <citation type="submission" date="2023-05" db="EMBL/GenBank/DDBJ databases">
        <authorList>
            <person name="Huff M."/>
        </authorList>
    </citation>
    <scope>NUCLEOTIDE SEQUENCE</scope>
</reference>
<dbReference type="GO" id="GO:0016887">
    <property type="term" value="F:ATP hydrolysis activity"/>
    <property type="evidence" value="ECO:0007669"/>
    <property type="project" value="InterPro"/>
</dbReference>
<dbReference type="Gene3D" id="1.20.1560.10">
    <property type="entry name" value="ABC transporter type 1, transmembrane domain"/>
    <property type="match status" value="1"/>
</dbReference>
<dbReference type="GO" id="GO:0005524">
    <property type="term" value="F:ATP binding"/>
    <property type="evidence" value="ECO:0007669"/>
    <property type="project" value="InterPro"/>
</dbReference>
<dbReference type="SUPFAM" id="SSF52540">
    <property type="entry name" value="P-loop containing nucleoside triphosphate hydrolases"/>
    <property type="match status" value="1"/>
</dbReference>
<dbReference type="PANTHER" id="PTHR24222:SF50">
    <property type="entry name" value="ABC TRANSPORTER B FAMILY MEMBER 9-LIKE ISOFORM X2"/>
    <property type="match status" value="1"/>
</dbReference>
<keyword evidence="4 5" id="KW-0472">Membrane</keyword>
<protein>
    <recommendedName>
        <fullName evidence="6">ABC transmembrane type-1 domain-containing protein</fullName>
    </recommendedName>
</protein>
<dbReference type="GO" id="GO:0005886">
    <property type="term" value="C:plasma membrane"/>
    <property type="evidence" value="ECO:0007669"/>
    <property type="project" value="TreeGrafter"/>
</dbReference>
<evidence type="ECO:0000256" key="2">
    <source>
        <dbReference type="ARBA" id="ARBA00022692"/>
    </source>
</evidence>
<keyword evidence="8" id="KW-1185">Reference proteome</keyword>
<dbReference type="InterPro" id="IPR003439">
    <property type="entry name" value="ABC_transporter-like_ATP-bd"/>
</dbReference>
<evidence type="ECO:0000256" key="4">
    <source>
        <dbReference type="ARBA" id="ARBA00023136"/>
    </source>
</evidence>
<feature type="domain" description="ABC transmembrane type-1" evidence="6">
    <location>
        <begin position="46"/>
        <end position="151"/>
    </location>
</feature>
<dbReference type="Gene3D" id="3.40.50.300">
    <property type="entry name" value="P-loop containing nucleotide triphosphate hydrolases"/>
    <property type="match status" value="1"/>
</dbReference>
<feature type="transmembrane region" description="Helical" evidence="5">
    <location>
        <begin position="93"/>
        <end position="112"/>
    </location>
</feature>
<gene>
    <name evidence="7" type="ORF">FPE_LOCUS30945</name>
</gene>
<evidence type="ECO:0000259" key="6">
    <source>
        <dbReference type="PROSITE" id="PS50929"/>
    </source>
</evidence>
<evidence type="ECO:0000256" key="5">
    <source>
        <dbReference type="SAM" id="Phobius"/>
    </source>
</evidence>
<dbReference type="Pfam" id="PF00664">
    <property type="entry name" value="ABC_membrane"/>
    <property type="match status" value="1"/>
</dbReference>
<accession>A0AAD2A921</accession>
<keyword evidence="2 5" id="KW-0812">Transmembrane</keyword>
<comment type="subcellular location">
    <subcellularLocation>
        <location evidence="1">Membrane</location>
        <topology evidence="1">Multi-pass membrane protein</topology>
    </subcellularLocation>
</comment>
<feature type="transmembrane region" description="Helical" evidence="5">
    <location>
        <begin position="124"/>
        <end position="142"/>
    </location>
</feature>
<dbReference type="PANTHER" id="PTHR24222">
    <property type="entry name" value="ABC TRANSPORTER B FAMILY"/>
    <property type="match status" value="1"/>
</dbReference>
<evidence type="ECO:0000256" key="3">
    <source>
        <dbReference type="ARBA" id="ARBA00022989"/>
    </source>
</evidence>
<evidence type="ECO:0000313" key="8">
    <source>
        <dbReference type="Proteomes" id="UP000834106"/>
    </source>
</evidence>
<keyword evidence="3 5" id="KW-1133">Transmembrane helix</keyword>
<evidence type="ECO:0000256" key="1">
    <source>
        <dbReference type="ARBA" id="ARBA00004141"/>
    </source>
</evidence>
<dbReference type="PROSITE" id="PS50929">
    <property type="entry name" value="ABC_TM1F"/>
    <property type="match status" value="1"/>
</dbReference>
<name>A0AAD2A921_9LAMI</name>
<proteinExistence type="predicted"/>
<sequence>MSCWMDGFYTSIVFLHSCTCHSRRIHVIAYGEDVESMTSCLYRCWKLVEQRVGAIGTVASYTGENKATEKYDRKLQIAYASTVQQGLASGIELGTVLLIVFSTYGLVIWYGSKLIIEKRYSGREVINIMMAIMTGGISLGQISPCINAFTAGQAAAYKIFEAIERKPKIDAYDYRGIVLENIRGKIELKDVYFTYPARPEVQIFSGFSLHIVSGQTAVLIGQSGSGKSTVISLLERFYDPDAG</sequence>